<gene>
    <name evidence="14" type="ORF">DC041_0007572</name>
</gene>
<comment type="subcellular location">
    <subcellularLocation>
        <location evidence="1">Nucleus</location>
    </subcellularLocation>
</comment>
<evidence type="ECO:0000313" key="14">
    <source>
        <dbReference type="EMBL" id="RTG89333.1"/>
    </source>
</evidence>
<comment type="cofactor">
    <cofactor evidence="11">
        <name>Zn(2+)</name>
        <dbReference type="ChEBI" id="CHEBI:29105"/>
    </cofactor>
    <text evidence="11">Binds 1 zinc ion per subunit.</text>
</comment>
<dbReference type="PRINTS" id="PR00386">
    <property type="entry name" value="P53SUPPRESSR"/>
</dbReference>
<dbReference type="Proteomes" id="UP000290809">
    <property type="component" value="Unassembled WGS sequence"/>
</dbReference>
<dbReference type="GO" id="GO:0046872">
    <property type="term" value="F:metal ion binding"/>
    <property type="evidence" value="ECO:0007669"/>
    <property type="project" value="UniProtKB-KW"/>
</dbReference>
<dbReference type="GO" id="GO:0000981">
    <property type="term" value="F:DNA-binding transcription factor activity, RNA polymerase II-specific"/>
    <property type="evidence" value="ECO:0007669"/>
    <property type="project" value="TreeGrafter"/>
</dbReference>
<evidence type="ECO:0000256" key="12">
    <source>
        <dbReference type="SAM" id="MobiDB-lite"/>
    </source>
</evidence>
<feature type="binding site" evidence="11">
    <location>
        <position position="345"/>
    </location>
    <ligand>
        <name>Zn(2+)</name>
        <dbReference type="ChEBI" id="CHEBI:29105"/>
    </ligand>
</feature>
<dbReference type="SUPFAM" id="SSF49417">
    <property type="entry name" value="p53-like transcription factors"/>
    <property type="match status" value="1"/>
</dbReference>
<keyword evidence="6" id="KW-0805">Transcription regulation</keyword>
<evidence type="ECO:0000256" key="2">
    <source>
        <dbReference type="ARBA" id="ARBA00006167"/>
    </source>
</evidence>
<feature type="compositionally biased region" description="Low complexity" evidence="12">
    <location>
        <begin position="448"/>
        <end position="462"/>
    </location>
</feature>
<evidence type="ECO:0000256" key="11">
    <source>
        <dbReference type="PIRSR" id="PIRSR602117-1"/>
    </source>
</evidence>
<accession>A0A430QNM6</accession>
<reference evidence="14 15" key="1">
    <citation type="journal article" date="2019" name="PLoS Pathog.">
        <title>Genome sequence of the bovine parasite Schistosoma bovis Tanzania.</title>
        <authorList>
            <person name="Oey H."/>
            <person name="Zakrzewski M."/>
            <person name="Gobert G."/>
            <person name="Gravermann K."/>
            <person name="Stoye J."/>
            <person name="Jones M."/>
            <person name="Mcmanus D."/>
            <person name="Krause L."/>
        </authorList>
    </citation>
    <scope>NUCLEOTIDE SEQUENCE [LARGE SCALE GENOMIC DNA]</scope>
    <source>
        <strain evidence="14 15">TAN1997</strain>
    </source>
</reference>
<dbReference type="GO" id="GO:0000978">
    <property type="term" value="F:RNA polymerase II cis-regulatory region sequence-specific DNA binding"/>
    <property type="evidence" value="ECO:0007669"/>
    <property type="project" value="TreeGrafter"/>
</dbReference>
<dbReference type="PANTHER" id="PTHR11447">
    <property type="entry name" value="CELLULAR TUMOR ANTIGEN P53"/>
    <property type="match status" value="1"/>
</dbReference>
<dbReference type="GO" id="GO:0006915">
    <property type="term" value="P:apoptotic process"/>
    <property type="evidence" value="ECO:0007669"/>
    <property type="project" value="UniProtKB-KW"/>
</dbReference>
<name>A0A430QNM6_SCHBO</name>
<evidence type="ECO:0000256" key="7">
    <source>
        <dbReference type="ARBA" id="ARBA00023125"/>
    </source>
</evidence>
<feature type="compositionally biased region" description="Basic and acidic residues" evidence="12">
    <location>
        <begin position="425"/>
        <end position="434"/>
    </location>
</feature>
<feature type="binding site" evidence="11">
    <location>
        <position position="285"/>
    </location>
    <ligand>
        <name>Zn(2+)</name>
        <dbReference type="ChEBI" id="CHEBI:29105"/>
    </ligand>
</feature>
<feature type="compositionally biased region" description="Basic and acidic residues" evidence="12">
    <location>
        <begin position="400"/>
        <end position="409"/>
    </location>
</feature>
<keyword evidence="7" id="KW-0238">DNA-binding</keyword>
<keyword evidence="10" id="KW-0539">Nucleus</keyword>
<dbReference type="GO" id="GO:0005634">
    <property type="term" value="C:nucleus"/>
    <property type="evidence" value="ECO:0007669"/>
    <property type="project" value="UniProtKB-SubCell"/>
</dbReference>
<evidence type="ECO:0000256" key="6">
    <source>
        <dbReference type="ARBA" id="ARBA00023015"/>
    </source>
</evidence>
<feature type="binding site" evidence="11">
    <location>
        <position position="349"/>
    </location>
    <ligand>
        <name>Zn(2+)</name>
        <dbReference type="ChEBI" id="CHEBI:29105"/>
    </ligand>
</feature>
<comment type="similarity">
    <text evidence="2">Belongs to the p53 family.</text>
</comment>
<proteinExistence type="inferred from homology"/>
<feature type="region of interest" description="Disordered" evidence="12">
    <location>
        <begin position="400"/>
        <end position="462"/>
    </location>
</feature>
<evidence type="ECO:0000256" key="5">
    <source>
        <dbReference type="ARBA" id="ARBA00022833"/>
    </source>
</evidence>
<keyword evidence="3" id="KW-0053">Apoptosis</keyword>
<dbReference type="Pfam" id="PF00870">
    <property type="entry name" value="P53"/>
    <property type="match status" value="1"/>
</dbReference>
<keyword evidence="9" id="KW-0804">Transcription</keyword>
<evidence type="ECO:0000256" key="8">
    <source>
        <dbReference type="ARBA" id="ARBA00023159"/>
    </source>
</evidence>
<evidence type="ECO:0000256" key="4">
    <source>
        <dbReference type="ARBA" id="ARBA00022723"/>
    </source>
</evidence>
<dbReference type="InterPro" id="IPR002117">
    <property type="entry name" value="p53_tumour_suppressor"/>
</dbReference>
<evidence type="ECO:0000256" key="1">
    <source>
        <dbReference type="ARBA" id="ARBA00004123"/>
    </source>
</evidence>
<organism evidence="14 15">
    <name type="scientific">Schistosoma bovis</name>
    <name type="common">Blood fluke</name>
    <dbReference type="NCBI Taxonomy" id="6184"/>
    <lineage>
        <taxon>Eukaryota</taxon>
        <taxon>Metazoa</taxon>
        <taxon>Spiralia</taxon>
        <taxon>Lophotrochozoa</taxon>
        <taxon>Platyhelminthes</taxon>
        <taxon>Trematoda</taxon>
        <taxon>Digenea</taxon>
        <taxon>Strigeidida</taxon>
        <taxon>Schistosomatoidea</taxon>
        <taxon>Schistosomatidae</taxon>
        <taxon>Schistosoma</taxon>
    </lineage>
</organism>
<dbReference type="InterPro" id="IPR012346">
    <property type="entry name" value="p53/RUNT-type_TF_DNA-bd_sf"/>
</dbReference>
<dbReference type="InterPro" id="IPR008967">
    <property type="entry name" value="p53-like_TF_DNA-bd_sf"/>
</dbReference>
<dbReference type="EMBL" id="QMKO01001510">
    <property type="protein sequence ID" value="RTG89333.1"/>
    <property type="molecule type" value="Genomic_DNA"/>
</dbReference>
<dbReference type="AlphaFoldDB" id="A0A430QNM6"/>
<evidence type="ECO:0000256" key="9">
    <source>
        <dbReference type="ARBA" id="ARBA00023163"/>
    </source>
</evidence>
<dbReference type="Gene3D" id="2.60.40.720">
    <property type="match status" value="1"/>
</dbReference>
<evidence type="ECO:0000256" key="3">
    <source>
        <dbReference type="ARBA" id="ARBA00022703"/>
    </source>
</evidence>
<evidence type="ECO:0000259" key="13">
    <source>
        <dbReference type="Pfam" id="PF00870"/>
    </source>
</evidence>
<evidence type="ECO:0000313" key="15">
    <source>
        <dbReference type="Proteomes" id="UP000290809"/>
    </source>
</evidence>
<keyword evidence="15" id="KW-1185">Reference proteome</keyword>
<keyword evidence="8" id="KW-0010">Activator</keyword>
<comment type="caution">
    <text evidence="14">The sequence shown here is derived from an EMBL/GenBank/DDBJ whole genome shotgun (WGS) entry which is preliminary data.</text>
</comment>
<dbReference type="STRING" id="6184.A0A430QNM6"/>
<dbReference type="PANTHER" id="PTHR11447:SF16">
    <property type="entry name" value="P53 PROTEIN LONG FORM VARIANT 1"/>
    <property type="match status" value="1"/>
</dbReference>
<dbReference type="InterPro" id="IPR011615">
    <property type="entry name" value="p53_DNA-bd"/>
</dbReference>
<sequence>MNITLLMNETDSVQCHSVNVISDSIDDYTNLSNVQYIHKHNTSNNSSNNNNTSSTINNHNMLITNHKSNSNSNTNELSTTDCTNLADNLNSSSNCTSPNSSTLTMYGTQHRFKISPNTYHDLENGNSLTTTSIGPRPDTDLDSAFPPKKLYTDDIPVLLLFLITSRATRESFPGFYGFDLYRPLCGDTYEASETKPSTAFFDALLDYTGFLHESFKLLYSLVIRSIFDVEYFKDEQGWTNLYAKKTPTWWTLSYWCQRKPPEGSFIRLTPVYGASDKQQEVIQRCFEDFMAIPTTGMGRYSIVMVGNSLAEYFFDPITERLCVTLPYETPKEGCEYSQFNGKFMCFNSCLYNGGQGNKKPLFLIITLERLITGSDPSKGHCEVLGRQCIKFRSCACPKRDKENNERRTGDSLVIGTSSLGKRRKESNDRNDRQVKRIRSNQRPSSVCNINNITNANTQNNNGVNYEKDTNLLREHNWLSPNNEYLINDEKCPSEPNGFDDIFDYYGQENDYDGYGQNTIHFNGESYNLLLVPTNLPGAVETLSSVRYGLLRAWIYALAKHHYHHHNQQYHMIMKQSPLTNDLNNRKETKSDTNINNHTSSLNITNNVNTNMMVGKNTTEKRSDTSESRYYPTVSGNYSHSYNRAVIGSTLNHWLKTESHLAALVRERINLLNMYQQTYHFSGDSTDSQPNSTLSTGAMGFNGTGNLDEPVNILNQDYFNSSNMNGSVGSELMNSNLPRNLSNHQTNIMQNMAAYILSSTSTNTTTSTTTTATSINNIGNRGFIYNTPNAVDTNWSYETDSDLRTGQTSHTDQLYESTHHGLMIGNNNNSSTLHVVSELIDPYALVQHLPQSLSSSSPVHQHNHIHSHHIHSAHVQSQHNHQIHLHQGMNNSTSISDTNDNHSSAFTTTALISDNTMNNKSLTLNTCLLPQITPTTTVTDTGTIGTTNFGHDFNTSNFYTTAYFNLTNSNANADNSNGSNNNVIDCTNANQSNDMTNQNSTLIDSLSRPSIPSNLNHRSMSQNSTLCNYQLTNHTNLSESLLLSEELLHNCLDNKKKCYDEPDGVHSILTKHLRNTSFCLSSTRSPESCGAEKFVKLEI</sequence>
<feature type="domain" description="p53 DNA-binding" evidence="13">
    <location>
        <begin position="241"/>
        <end position="407"/>
    </location>
</feature>
<keyword evidence="5 11" id="KW-0862">Zinc</keyword>
<keyword evidence="4 11" id="KW-0479">Metal-binding</keyword>
<protein>
    <recommendedName>
        <fullName evidence="13">p53 DNA-binding domain-containing protein</fullName>
    </recommendedName>
</protein>
<evidence type="ECO:0000256" key="10">
    <source>
        <dbReference type="ARBA" id="ARBA00023242"/>
    </source>
</evidence>